<evidence type="ECO:0000313" key="1">
    <source>
        <dbReference type="EMBL" id="KAK1375617.1"/>
    </source>
</evidence>
<keyword evidence="2" id="KW-1185">Reference proteome</keyword>
<sequence length="140" mass="16382">MDAYMFELELAKAKHPDDKNISELQAKVIGILTQLKEKTESSTTSKSKDTFESDHIETYISLEVTVKENNESDKNTTITPMPQQLIREKRETKITAAYRSPYIQREIDKNSKYSTQEYAVWRWIIQKGKDDIEHVFNYGE</sequence>
<comment type="caution">
    <text evidence="1">The sequence shown here is derived from an EMBL/GenBank/DDBJ whole genome shotgun (WGS) entry which is preliminary data.</text>
</comment>
<dbReference type="EMBL" id="JAUIZM010000007">
    <property type="protein sequence ID" value="KAK1375617.1"/>
    <property type="molecule type" value="Genomic_DNA"/>
</dbReference>
<evidence type="ECO:0000313" key="2">
    <source>
        <dbReference type="Proteomes" id="UP001237642"/>
    </source>
</evidence>
<reference evidence="1" key="2">
    <citation type="submission" date="2023-05" db="EMBL/GenBank/DDBJ databases">
        <authorList>
            <person name="Schelkunov M.I."/>
        </authorList>
    </citation>
    <scope>NUCLEOTIDE SEQUENCE</scope>
    <source>
        <strain evidence="1">Hsosn_3</strain>
        <tissue evidence="1">Leaf</tissue>
    </source>
</reference>
<accession>A0AAD8MJZ9</accession>
<organism evidence="1 2">
    <name type="scientific">Heracleum sosnowskyi</name>
    <dbReference type="NCBI Taxonomy" id="360622"/>
    <lineage>
        <taxon>Eukaryota</taxon>
        <taxon>Viridiplantae</taxon>
        <taxon>Streptophyta</taxon>
        <taxon>Embryophyta</taxon>
        <taxon>Tracheophyta</taxon>
        <taxon>Spermatophyta</taxon>
        <taxon>Magnoliopsida</taxon>
        <taxon>eudicotyledons</taxon>
        <taxon>Gunneridae</taxon>
        <taxon>Pentapetalae</taxon>
        <taxon>asterids</taxon>
        <taxon>campanulids</taxon>
        <taxon>Apiales</taxon>
        <taxon>Apiaceae</taxon>
        <taxon>Apioideae</taxon>
        <taxon>apioid superclade</taxon>
        <taxon>Tordylieae</taxon>
        <taxon>Tordyliinae</taxon>
        <taxon>Heracleum</taxon>
    </lineage>
</organism>
<reference evidence="1" key="1">
    <citation type="submission" date="2023-02" db="EMBL/GenBank/DDBJ databases">
        <title>Genome of toxic invasive species Heracleum sosnowskyi carries increased number of genes despite the absence of recent whole-genome duplications.</title>
        <authorList>
            <person name="Schelkunov M."/>
            <person name="Shtratnikova V."/>
            <person name="Makarenko M."/>
            <person name="Klepikova A."/>
            <person name="Omelchenko D."/>
            <person name="Novikova G."/>
            <person name="Obukhova E."/>
            <person name="Bogdanov V."/>
            <person name="Penin A."/>
            <person name="Logacheva M."/>
        </authorList>
    </citation>
    <scope>NUCLEOTIDE SEQUENCE</scope>
    <source>
        <strain evidence="1">Hsosn_3</strain>
        <tissue evidence="1">Leaf</tissue>
    </source>
</reference>
<dbReference type="Proteomes" id="UP001237642">
    <property type="component" value="Unassembled WGS sequence"/>
</dbReference>
<proteinExistence type="predicted"/>
<dbReference type="AlphaFoldDB" id="A0AAD8MJZ9"/>
<gene>
    <name evidence="1" type="ORF">POM88_031810</name>
</gene>
<protein>
    <submittedName>
        <fullName evidence="1">Uncharacterized protein</fullName>
    </submittedName>
</protein>
<name>A0AAD8MJZ9_9APIA</name>